<dbReference type="PROSITE" id="PS00678">
    <property type="entry name" value="WD_REPEATS_1"/>
    <property type="match status" value="1"/>
</dbReference>
<feature type="region of interest" description="Disordered" evidence="5">
    <location>
        <begin position="547"/>
        <end position="577"/>
    </location>
</feature>
<gene>
    <name evidence="8" type="ORF">THASP1DRAFT_29725</name>
</gene>
<dbReference type="Gene3D" id="2.130.10.10">
    <property type="entry name" value="YVTN repeat-like/Quinoprotein amine dehydrogenase"/>
    <property type="match status" value="1"/>
</dbReference>
<evidence type="ECO:0000313" key="8">
    <source>
        <dbReference type="EMBL" id="RKP08479.1"/>
    </source>
</evidence>
<dbReference type="SUPFAM" id="SSF50978">
    <property type="entry name" value="WD40 repeat-like"/>
    <property type="match status" value="1"/>
</dbReference>
<dbReference type="InterPro" id="IPR025941">
    <property type="entry name" value="Vps8_central_dom"/>
</dbReference>
<feature type="region of interest" description="Disordered" evidence="5">
    <location>
        <begin position="2177"/>
        <end position="2196"/>
    </location>
</feature>
<feature type="compositionally biased region" description="Polar residues" evidence="5">
    <location>
        <begin position="233"/>
        <end position="247"/>
    </location>
</feature>
<comment type="similarity">
    <text evidence="1">Belongs to the VPS8 family.</text>
</comment>
<evidence type="ECO:0000256" key="3">
    <source>
        <dbReference type="ARBA" id="ARBA00022737"/>
    </source>
</evidence>
<dbReference type="InterPro" id="IPR059070">
    <property type="entry name" value="TPR_VPS8_2"/>
</dbReference>
<dbReference type="GO" id="GO:0034058">
    <property type="term" value="P:endosomal vesicle fusion"/>
    <property type="evidence" value="ECO:0007669"/>
    <property type="project" value="TreeGrafter"/>
</dbReference>
<feature type="region of interest" description="Disordered" evidence="5">
    <location>
        <begin position="233"/>
        <end position="259"/>
    </location>
</feature>
<feature type="domain" description="Vacuolar protein sorting-associated protein 8 central" evidence="6">
    <location>
        <begin position="1203"/>
        <end position="1397"/>
    </location>
</feature>
<evidence type="ECO:0000256" key="5">
    <source>
        <dbReference type="SAM" id="MobiDB-lite"/>
    </source>
</evidence>
<feature type="domain" description="VPS8-like TPR-like repeats" evidence="7">
    <location>
        <begin position="1791"/>
        <end position="2001"/>
    </location>
</feature>
<dbReference type="PANTHER" id="PTHR12616">
    <property type="entry name" value="VACUOLAR PROTEIN SORTING VPS41"/>
    <property type="match status" value="1"/>
</dbReference>
<dbReference type="Pfam" id="PF12816">
    <property type="entry name" value="TPR_Vps8"/>
    <property type="match status" value="1"/>
</dbReference>
<dbReference type="InterPro" id="IPR015943">
    <property type="entry name" value="WD40/YVTN_repeat-like_dom_sf"/>
</dbReference>
<dbReference type="GO" id="GO:0030897">
    <property type="term" value="C:HOPS complex"/>
    <property type="evidence" value="ECO:0007669"/>
    <property type="project" value="TreeGrafter"/>
</dbReference>
<dbReference type="OrthoDB" id="289913at2759"/>
<evidence type="ECO:0000259" key="7">
    <source>
        <dbReference type="Pfam" id="PF25066"/>
    </source>
</evidence>
<feature type="region of interest" description="Disordered" evidence="5">
    <location>
        <begin position="606"/>
        <end position="673"/>
    </location>
</feature>
<name>A0A4V1IWR5_9FUNG</name>
<dbReference type="Pfam" id="PF25066">
    <property type="entry name" value="TPR_VPS8_2"/>
    <property type="match status" value="1"/>
</dbReference>
<feature type="region of interest" description="Disordered" evidence="5">
    <location>
        <begin position="416"/>
        <end position="463"/>
    </location>
</feature>
<feature type="compositionally biased region" description="Polar residues" evidence="5">
    <location>
        <begin position="548"/>
        <end position="569"/>
    </location>
</feature>
<dbReference type="PROSITE" id="PS50082">
    <property type="entry name" value="WD_REPEATS_2"/>
    <property type="match status" value="1"/>
</dbReference>
<dbReference type="SMART" id="SM00320">
    <property type="entry name" value="WD40"/>
    <property type="match status" value="1"/>
</dbReference>
<dbReference type="InterPro" id="IPR019775">
    <property type="entry name" value="WD40_repeat_CS"/>
</dbReference>
<dbReference type="InterPro" id="IPR036322">
    <property type="entry name" value="WD40_repeat_dom_sf"/>
</dbReference>
<feature type="compositionally biased region" description="Low complexity" evidence="5">
    <location>
        <begin position="125"/>
        <end position="140"/>
    </location>
</feature>
<dbReference type="Pfam" id="PF23410">
    <property type="entry name" value="Beta-prop_VPS8"/>
    <property type="match status" value="1"/>
</dbReference>
<dbReference type="GO" id="GO:0005770">
    <property type="term" value="C:late endosome"/>
    <property type="evidence" value="ECO:0007669"/>
    <property type="project" value="TreeGrafter"/>
</dbReference>
<organism evidence="8 9">
    <name type="scientific">Thamnocephalis sphaerospora</name>
    <dbReference type="NCBI Taxonomy" id="78915"/>
    <lineage>
        <taxon>Eukaryota</taxon>
        <taxon>Fungi</taxon>
        <taxon>Fungi incertae sedis</taxon>
        <taxon>Zoopagomycota</taxon>
        <taxon>Zoopagomycotina</taxon>
        <taxon>Zoopagomycetes</taxon>
        <taxon>Zoopagales</taxon>
        <taxon>Sigmoideomycetaceae</taxon>
        <taxon>Thamnocephalis</taxon>
    </lineage>
</organism>
<evidence type="ECO:0000259" key="6">
    <source>
        <dbReference type="Pfam" id="PF12816"/>
    </source>
</evidence>
<keyword evidence="3" id="KW-0677">Repeat</keyword>
<feature type="compositionally biased region" description="Low complexity" evidence="5">
    <location>
        <begin position="2049"/>
        <end position="2059"/>
    </location>
</feature>
<feature type="compositionally biased region" description="Basic and acidic residues" evidence="5">
    <location>
        <begin position="322"/>
        <end position="345"/>
    </location>
</feature>
<sequence>MLPGDGSVGVWEHDTKKFKTPAASIADVQMYASLDHLSVADAGLRLSQRSHTFGDEDNDRELTRRAHSAQRWTAADFHPGQAMMSAGAHTVDVMGTWSLSRSLDSGTTPMMFQGDAAESQPMAISRSAGRPSFRRSSSSSTFGLSVEPSAVPPAQTPSLRTSHQITGSVDQRFPANYAGYSDQSHQEIQSVLGGSLGTALSHYQYARTVGTNGATSRDNQHDADMPDAYSPLTDTFSAGPGDTSSEMHGSVDGGELPELVTTNRGADIPKRFMRRLSFVNSSQNAAARGILSLDTPLVTPKDETFPNPLLDRQTIDADNEREDNQYRENLSDLSTEMDRPADRSGSDAGGVFMFEPEPQTTKGAQAEDAQSPTPSRMSDVELRARSNSQSEDMDLPALNVNIDRWGSSTRNTLECIEEADDTSTPAERPSSRAEETSAEETSLPSNATGAAPHSSDARTNGSRAFDELSSIHSSPALGAATLAGGLGLMAAFDTRVPLSVSMSALHELGGFADTGHTMPVMHRRTSQYIVDRDMINAVALPDDGGTESLASSIYSPSDLQSTSGRSHTSPFVPDSHDSPFLPGVDLFGARGGATAVYASLAAEASTPSMRAMDTRPPGQHASPRASPPPPPTADDRSPRRISALFPRAHRADSLTSISSSQRPSSTHSLESQLFGDATNDQLLSERRDPIRFLPISRASDQLYSQEMRENFGAPTVLAVGKLITVGTSSGMVVVYDHSQNMRTILRHTGIVTAVGISANGNFALGGFDDGSIVIWDIKRGAILRVIEPTVHSNGRHIGHAKGSAILHAEFVGSQSQEFMTADDQGMVFFHRLSKVPVLRAAETQRVLGRLRDASAGPPKLSNVILSMSALPIGLSRHAADVYAFVAIATPVKMLIVSTKPRIETHFKVVRSEQVSSSEGASIASCGCTSWYAATLTDNEPADPLLAYSWDNRLAVLRVIDDGTDDGRGRASSVMRRRAPQVTFIYVNEWRGPCNIVAVRWITRKMLMLYTNEDEVLVFDRATNQVTERCDLRAIRLVCNNRLVPPGFDAQMASGYGNVELELSYHHSVRSYDGNLFLLGVDQLLVGAPLTWSDRMDACEQNGELLKAIDTGVAFIKGTPGLSMIGLPEDDLQRRVVVGARLMQLMRKATAMAFAIDRVAELHPRSCRDLARACVDASLCIGIETFLFEELYEQFCEHRCGHFFLGGLARAVRRQRISLLPPAVAQDLIVYLRGNPKALEACLLRLDLSTLDLDTVVSVCRRDGLWDALVWVWTRAVRDWISPAVELLQVARALSADSEQRARAVLSKLLGYTEHVFLGKWFPGGRPMDAETGADAKHTMYGLVFSQTCIHWPNTNGQLVTIAGILDATDVENERPYPYASLLLDYDAKRFLAALDRALDDPFMDEADGNEMTRQRLVDALINSVSPYARNNFTTSSATHVCAFVARNLHRHSRHIQLETETLHAVLVRLAMDAESESRDDRQVAVQELLKEYVPEDQSRMVALYDRAGFFRVLETVYRNDHNYGKVVETYLRDPDRRHQVFECVRKLLSDKSRSVEKSRLLQRKRAEVRASVMELMPLLVRVDGSQSSRLVTDLFDGHHDEVVTILEPDGDLVYSYLHGLFEVRRRQKRTRERRRAREASDLALPASSNVSPDALVQASGAPSSPTDVPSNLPALQQRYVELLCARNPTAVCAFLRDHTEDDSWLDGVLPVCRRYNVTDAVVWILERSDDLAGALQAILDKVQMRVAEVVVQLRTGDNSEQGTAFNDEMQRNWAYSGTRSPAESMDVYRSVDAIVTHLRMAVHLCERVSTRSLMTEEAHARKHLEQQSEDLWFTLLVHFVDAYRSLSAAAAANAESHAQTDMLMLRTKSFSHSSLFHDSGGAEVADHLVRDGLRESLDELLHATASSGVSLPGLLLRLVQSSSLSQQVQDDGVEVHQLSVDGTPLSSASPVHGGQAPRLFADLRDVFFGMLDLYKFEAQLRRVAHRLIESDVFSEMRLAVYARGHGWRSSGNDCSRCGRRLWLDARNARMRVRVDAMQAFSGPVRMPPARAAASTSASRNGSTISPRPHTVSLYDKQMSIVSGNAKGKGPAADEDWTECASDAGHDDAADAPRDTAADVAVFRCGHAFHQRCLATLARRYRDADAETIDSETHTAPISVSTCPACHPPRTKHRRLTSLALPPPSQAQVAPTVDAHA</sequence>
<dbReference type="InterPro" id="IPR045111">
    <property type="entry name" value="Vps41/Vps8"/>
</dbReference>
<proteinExistence type="inferred from homology"/>
<dbReference type="EMBL" id="KZ992599">
    <property type="protein sequence ID" value="RKP08479.1"/>
    <property type="molecule type" value="Genomic_DNA"/>
</dbReference>
<feature type="compositionally biased region" description="Polar residues" evidence="5">
    <location>
        <begin position="358"/>
        <end position="376"/>
    </location>
</feature>
<reference evidence="9" key="1">
    <citation type="journal article" date="2018" name="Nat. Microbiol.">
        <title>Leveraging single-cell genomics to expand the fungal tree of life.</title>
        <authorList>
            <person name="Ahrendt S.R."/>
            <person name="Quandt C.A."/>
            <person name="Ciobanu D."/>
            <person name="Clum A."/>
            <person name="Salamov A."/>
            <person name="Andreopoulos B."/>
            <person name="Cheng J.F."/>
            <person name="Woyke T."/>
            <person name="Pelin A."/>
            <person name="Henrissat B."/>
            <person name="Reynolds N.K."/>
            <person name="Benny G.L."/>
            <person name="Smith M.E."/>
            <person name="James T.Y."/>
            <person name="Grigoriev I.V."/>
        </authorList>
    </citation>
    <scope>NUCLEOTIDE SEQUENCE [LARGE SCALE GENOMIC DNA]</scope>
    <source>
        <strain evidence="9">RSA 1356</strain>
    </source>
</reference>
<evidence type="ECO:0000256" key="1">
    <source>
        <dbReference type="ARBA" id="ARBA00009422"/>
    </source>
</evidence>
<evidence type="ECO:0000313" key="9">
    <source>
        <dbReference type="Proteomes" id="UP000271241"/>
    </source>
</evidence>
<feature type="region of interest" description="Disordered" evidence="5">
    <location>
        <begin position="118"/>
        <end position="163"/>
    </location>
</feature>
<feature type="region of interest" description="Disordered" evidence="5">
    <location>
        <begin position="297"/>
        <end position="397"/>
    </location>
</feature>
<feature type="region of interest" description="Disordered" evidence="5">
    <location>
        <begin position="2046"/>
        <end position="2069"/>
    </location>
</feature>
<protein>
    <submittedName>
        <fullName evidence="8">Uncharacterized protein</fullName>
    </submittedName>
</protein>
<evidence type="ECO:0000256" key="4">
    <source>
        <dbReference type="PROSITE-ProRule" id="PRU00221"/>
    </source>
</evidence>
<dbReference type="PANTHER" id="PTHR12616:SF8">
    <property type="entry name" value="VACUOLAR PROTEIN SORTING-ASSOCIATED PROTEIN 8 HOMOLOG"/>
    <property type="match status" value="1"/>
</dbReference>
<keyword evidence="9" id="KW-1185">Reference proteome</keyword>
<evidence type="ECO:0000256" key="2">
    <source>
        <dbReference type="ARBA" id="ARBA00022574"/>
    </source>
</evidence>
<dbReference type="InterPro" id="IPR001680">
    <property type="entry name" value="WD40_rpt"/>
</dbReference>
<dbReference type="PROSITE" id="PS50294">
    <property type="entry name" value="WD_REPEATS_REGION"/>
    <property type="match status" value="1"/>
</dbReference>
<dbReference type="STRING" id="78915.A0A4V1IWR5"/>
<dbReference type="GO" id="GO:0006623">
    <property type="term" value="P:protein targeting to vacuole"/>
    <property type="evidence" value="ECO:0007669"/>
    <property type="project" value="InterPro"/>
</dbReference>
<feature type="compositionally biased region" description="Low complexity" evidence="5">
    <location>
        <begin position="653"/>
        <end position="668"/>
    </location>
</feature>
<dbReference type="Proteomes" id="UP000271241">
    <property type="component" value="Unassembled WGS sequence"/>
</dbReference>
<feature type="repeat" description="WD" evidence="4">
    <location>
        <begin position="744"/>
        <end position="785"/>
    </location>
</feature>
<accession>A0A4V1IWR5</accession>
<keyword evidence="2 4" id="KW-0853">WD repeat</keyword>